<dbReference type="STRING" id="1499966.U14_02290"/>
<dbReference type="AlphaFoldDB" id="A0A0S6VU12"/>
<sequence length="245" mass="26949">MAKISTSTLKDFRALQDTITVAVNGSSTFERASQAYTQAVYAAYHESVVLVRQFATTPYQELPLPSRAFVERLVQEKGLSQKIQNATLILNLLGTSGVKPEWNNRSQSKGHSGIPLISAAFIDAIPMMSRLLRELGLGLDWIDRQDTNLVIKTMGSMSGVFFVRDAAQEVDHLGRKIIAAQDFVKAHDIKSVFGFGGAYLGTKTFSITILFLRETIEKGKAEQFAAAMSGFKAQTLELVKTHIFG</sequence>
<proteinExistence type="predicted"/>
<gene>
    <name evidence="1" type="ORF">U14_02290</name>
</gene>
<organism evidence="1 2">
    <name type="scientific">Candidatus Moduliflexus flocculans</name>
    <dbReference type="NCBI Taxonomy" id="1499966"/>
    <lineage>
        <taxon>Bacteria</taxon>
        <taxon>Candidatus Moduliflexota</taxon>
        <taxon>Candidatus Moduliflexia</taxon>
        <taxon>Candidatus Moduliflexales</taxon>
        <taxon>Candidatus Moduliflexaceae</taxon>
    </lineage>
</organism>
<evidence type="ECO:0000313" key="1">
    <source>
        <dbReference type="EMBL" id="GAK51048.1"/>
    </source>
</evidence>
<dbReference type="EMBL" id="DF820456">
    <property type="protein sequence ID" value="GAK51048.1"/>
    <property type="molecule type" value="Genomic_DNA"/>
</dbReference>
<keyword evidence="2" id="KW-1185">Reference proteome</keyword>
<protein>
    <submittedName>
        <fullName evidence="1">Uncharacterized protein</fullName>
    </submittedName>
</protein>
<dbReference type="Proteomes" id="UP000030700">
    <property type="component" value="Unassembled WGS sequence"/>
</dbReference>
<evidence type="ECO:0000313" key="2">
    <source>
        <dbReference type="Proteomes" id="UP000030700"/>
    </source>
</evidence>
<name>A0A0S6VU12_9BACT</name>
<accession>A0A0S6VU12</accession>
<dbReference type="HOGENOM" id="CLU_1114564_0_0_0"/>
<reference evidence="1 2" key="1">
    <citation type="journal article" date="2015" name="PeerJ">
        <title>First genomic representation of candidate bacterial phylum KSB3 points to enhanced environmental sensing as a trigger of wastewater bulking.</title>
        <authorList>
            <person name="Sekiguchi Y."/>
            <person name="Ohashi A."/>
            <person name="Parks D.H."/>
            <person name="Yamauchi T."/>
            <person name="Tyson G.W."/>
            <person name="Hugenholtz P."/>
        </authorList>
    </citation>
    <scope>NUCLEOTIDE SEQUENCE [LARGE SCALE GENOMIC DNA]</scope>
</reference>